<name>A0A9W9D5Z9_9PLEO</name>
<comment type="caution">
    <text evidence="1">The sequence shown here is derived from an EMBL/GenBank/DDBJ whole genome shotgun (WGS) entry which is preliminary data.</text>
</comment>
<dbReference type="AlphaFoldDB" id="A0A9W9D5Z9"/>
<dbReference type="EMBL" id="JAPEVA010000072">
    <property type="protein sequence ID" value="KAJ4401523.1"/>
    <property type="molecule type" value="Genomic_DNA"/>
</dbReference>
<sequence length="353" mass="39566">MYKARSSVWAAKAERLQKLWNWVNASVSPTILSPVMVKLVTNKIPTLQSLVKALKEELAPTEASTKNQVRADYRQHLRAAKQGRAAPQDWFQKWSYLYRRAKAYELAEVDGELATQDFLDALSHRIAPEWARTMSQKLIQDTTLGLETFDLEKMSDSHRQEILQRLKQKEHKETKGAIEQLNWTSNAPLAITNGANRKVEFPGHIQAALIDPRMMQVLNEPVITKPGVYNLMDFNAHPLSESTILDNGAATHLVNSSDRLVPGTFRTADPSDTVEAGTQAFPIAGRGARLFKNALHGKRGPYTEDLLLQDVVVVEGFHVNIISEARLQEKGVWYLGLDSSLRVGYIDDLNGSV</sequence>
<proteinExistence type="predicted"/>
<evidence type="ECO:0000313" key="1">
    <source>
        <dbReference type="EMBL" id="KAJ4401523.1"/>
    </source>
</evidence>
<feature type="non-terminal residue" evidence="1">
    <location>
        <position position="1"/>
    </location>
</feature>
<dbReference type="OrthoDB" id="3564818at2759"/>
<keyword evidence="2" id="KW-1185">Reference proteome</keyword>
<reference evidence="1" key="1">
    <citation type="submission" date="2022-10" db="EMBL/GenBank/DDBJ databases">
        <title>Tapping the CABI collections for fungal endophytes: first genome assemblies for Collariella, Neodidymelliopsis, Ascochyta clinopodiicola, Didymella pomorum, Didymosphaeria variabile, Neocosmospora piperis and Neocucurbitaria cava.</title>
        <authorList>
            <person name="Hill R."/>
        </authorList>
    </citation>
    <scope>NUCLEOTIDE SEQUENCE</scope>
    <source>
        <strain evidence="1">IMI 355091</strain>
    </source>
</reference>
<evidence type="ECO:0000313" key="2">
    <source>
        <dbReference type="Proteomes" id="UP001140510"/>
    </source>
</evidence>
<dbReference type="Proteomes" id="UP001140510">
    <property type="component" value="Unassembled WGS sequence"/>
</dbReference>
<protein>
    <submittedName>
        <fullName evidence="1">Uncharacterized protein</fullName>
    </submittedName>
</protein>
<accession>A0A9W9D5Z9</accession>
<gene>
    <name evidence="1" type="ORF">N0V91_007827</name>
</gene>
<organism evidence="1 2">
    <name type="scientific">Didymella pomorum</name>
    <dbReference type="NCBI Taxonomy" id="749634"/>
    <lineage>
        <taxon>Eukaryota</taxon>
        <taxon>Fungi</taxon>
        <taxon>Dikarya</taxon>
        <taxon>Ascomycota</taxon>
        <taxon>Pezizomycotina</taxon>
        <taxon>Dothideomycetes</taxon>
        <taxon>Pleosporomycetidae</taxon>
        <taxon>Pleosporales</taxon>
        <taxon>Pleosporineae</taxon>
        <taxon>Didymellaceae</taxon>
        <taxon>Didymella</taxon>
    </lineage>
</organism>